<sequence>MKKKLLMLWAFLLPFVGGSMSAQEVTLDFTTNGWELPEKANQGKAQQTFTNGTYSITLEAASSGYYYNTDGYLMLGKKDATLTFPAFNFDVEKIEVVGRTGASGSTMQNIYVGETAVSTETKGSVATNTYEIDANYQTAGNIYVLKVTSSHNTQITTINIYKKAAAGDVAAPSITGDATDFGKATVTLACATDGASIYYTTNGDEPTAESKLYTEPFEVTATTTVKAIAIKDEKASSVISKEIVVNPIITTVAELNAVADKTAFRFDGEALVVAKQTKSGKNGPQNYVYIKDATGASLVYDNGGEKTADILVGKTINGGWTGKVDV</sequence>
<evidence type="ECO:0000313" key="1">
    <source>
        <dbReference type="EMBL" id="TGX81709.1"/>
    </source>
</evidence>
<gene>
    <name evidence="1" type="ORF">E5358_09255</name>
</gene>
<proteinExistence type="predicted"/>
<accession>A0AC61QPA3</accession>
<comment type="caution">
    <text evidence="1">The sequence shown here is derived from an EMBL/GenBank/DDBJ whole genome shotgun (WGS) entry which is preliminary data.</text>
</comment>
<organism evidence="1 2">
    <name type="scientific">Palleniella muris</name>
    <dbReference type="NCBI Taxonomy" id="3038145"/>
    <lineage>
        <taxon>Bacteria</taxon>
        <taxon>Pseudomonadati</taxon>
        <taxon>Bacteroidota</taxon>
        <taxon>Bacteroidia</taxon>
        <taxon>Bacteroidales</taxon>
        <taxon>Prevotellaceae</taxon>
        <taxon>Palleniella</taxon>
    </lineage>
</organism>
<reference evidence="1" key="1">
    <citation type="submission" date="2019-04" db="EMBL/GenBank/DDBJ databases">
        <title>Microbes associate with the intestines of laboratory mice.</title>
        <authorList>
            <person name="Navarre W."/>
            <person name="Wong E."/>
            <person name="Huang K."/>
            <person name="Tropini C."/>
            <person name="Ng K."/>
            <person name="Yu B."/>
        </authorList>
    </citation>
    <scope>NUCLEOTIDE SEQUENCE</scope>
    <source>
        <strain evidence="1">NM73_A23</strain>
    </source>
</reference>
<protein>
    <submittedName>
        <fullName evidence="1">Uncharacterized protein</fullName>
    </submittedName>
</protein>
<dbReference type="Proteomes" id="UP000308886">
    <property type="component" value="Unassembled WGS sequence"/>
</dbReference>
<evidence type="ECO:0000313" key="2">
    <source>
        <dbReference type="Proteomes" id="UP000308886"/>
    </source>
</evidence>
<dbReference type="EMBL" id="SRZC01000014">
    <property type="protein sequence ID" value="TGX81709.1"/>
    <property type="molecule type" value="Genomic_DNA"/>
</dbReference>
<keyword evidence="2" id="KW-1185">Reference proteome</keyword>
<name>A0AC61QPA3_9BACT</name>